<reference evidence="1" key="1">
    <citation type="submission" date="2022-09" db="EMBL/GenBank/DDBJ databases">
        <title>A Global Phylogenomic Analysis of the Shiitake Genus Lentinula.</title>
        <authorList>
            <consortium name="DOE Joint Genome Institute"/>
            <person name="Sierra-Patev S."/>
            <person name="Min B."/>
            <person name="Naranjo-Ortiz M."/>
            <person name="Looney B."/>
            <person name="Konkel Z."/>
            <person name="Slot J.C."/>
            <person name="Sakamoto Y."/>
            <person name="Steenwyk J.L."/>
            <person name="Rokas A."/>
            <person name="Carro J."/>
            <person name="Camarero S."/>
            <person name="Ferreira P."/>
            <person name="Molpeceres G."/>
            <person name="Ruiz-Duenas F.J."/>
            <person name="Serrano A."/>
            <person name="Henrissat B."/>
            <person name="Drula E."/>
            <person name="Hughes K.W."/>
            <person name="Mata J.L."/>
            <person name="Ishikawa N.K."/>
            <person name="Vargas-Isla R."/>
            <person name="Ushijima S."/>
            <person name="Smith C.A."/>
            <person name="Ahrendt S."/>
            <person name="Andreopoulos W."/>
            <person name="He G."/>
            <person name="Labutti K."/>
            <person name="Lipzen A."/>
            <person name="Ng V."/>
            <person name="Riley R."/>
            <person name="Sandor L."/>
            <person name="Barry K."/>
            <person name="Martinez A.T."/>
            <person name="Xiao Y."/>
            <person name="Gibbons J.G."/>
            <person name="Terashima K."/>
            <person name="Grigoriev I.V."/>
            <person name="Hibbett D.S."/>
        </authorList>
    </citation>
    <scope>NUCLEOTIDE SEQUENCE</scope>
    <source>
        <strain evidence="1">TMI1499</strain>
    </source>
</reference>
<dbReference type="Proteomes" id="UP001163835">
    <property type="component" value="Unassembled WGS sequence"/>
</dbReference>
<name>A0ACC1TJK1_9AGAR</name>
<keyword evidence="2" id="KW-1185">Reference proteome</keyword>
<accession>A0ACC1TJK1</accession>
<evidence type="ECO:0000313" key="1">
    <source>
        <dbReference type="EMBL" id="KAJ3804927.1"/>
    </source>
</evidence>
<protein>
    <submittedName>
        <fullName evidence="1">Uncharacterized protein</fullName>
    </submittedName>
</protein>
<gene>
    <name evidence="1" type="ORF">F5876DRAFT_52663</name>
</gene>
<dbReference type="EMBL" id="MU795755">
    <property type="protein sequence ID" value="KAJ3804927.1"/>
    <property type="molecule type" value="Genomic_DNA"/>
</dbReference>
<proteinExistence type="predicted"/>
<sequence length="444" mass="48963">IGLAYSALLGLSAIFMGILICLHADIFTPGSYDSTSNVRYNLKPFTREGLLLVLNMVILKPAILSIGIAHETALKWTLAREEDRFKAGCIRLEFNSNFRFLAHSYSTWSATGLPATTYMATSLALTYASSSMVLLELEDSSSGYNTVISFISIIILGVSILSQSVIAGIAILMTDIPEPSWNQSPITTAHILASCGLLQRQKGRCMLGLAHQFSRTRPKKPAEVQISAWNSHQQFSQFVQYILMLVTSGFYWGLVIKGMIMSGVLGSQQGTSVLNFKWSGEAPVSGILWGLAILVGFQGGIVTTALTCTETLVSLDYDEKLWREATSKRGTDPSPSFLKKYIISWQPTAILLDDPFFHWLFGLAVGFSADTDFHVRPLPVRVFGLLIIFSATLGVDVPAFRKRPRPLCPKTYGHLQTLVDLVDEWSNTIGEEKLYWGHNTACND</sequence>
<organism evidence="1 2">
    <name type="scientific">Lentinula aff. lateritia</name>
    <dbReference type="NCBI Taxonomy" id="2804960"/>
    <lineage>
        <taxon>Eukaryota</taxon>
        <taxon>Fungi</taxon>
        <taxon>Dikarya</taxon>
        <taxon>Basidiomycota</taxon>
        <taxon>Agaricomycotina</taxon>
        <taxon>Agaricomycetes</taxon>
        <taxon>Agaricomycetidae</taxon>
        <taxon>Agaricales</taxon>
        <taxon>Marasmiineae</taxon>
        <taxon>Omphalotaceae</taxon>
        <taxon>Lentinula</taxon>
    </lineage>
</organism>
<comment type="caution">
    <text evidence="1">The sequence shown here is derived from an EMBL/GenBank/DDBJ whole genome shotgun (WGS) entry which is preliminary data.</text>
</comment>
<evidence type="ECO:0000313" key="2">
    <source>
        <dbReference type="Proteomes" id="UP001163835"/>
    </source>
</evidence>
<feature type="non-terminal residue" evidence="1">
    <location>
        <position position="1"/>
    </location>
</feature>